<proteinExistence type="predicted"/>
<protein>
    <submittedName>
        <fullName evidence="1">Uncharacterized protein</fullName>
    </submittedName>
</protein>
<dbReference type="RefSeq" id="WP_244175244.1">
    <property type="nucleotide sequence ID" value="NZ_FNVP01000007.1"/>
</dbReference>
<dbReference type="Proteomes" id="UP000236737">
    <property type="component" value="Unassembled WGS sequence"/>
</dbReference>
<organism evidence="1 2">
    <name type="scientific">Flavobacterium urumqiense</name>
    <dbReference type="NCBI Taxonomy" id="935224"/>
    <lineage>
        <taxon>Bacteria</taxon>
        <taxon>Pseudomonadati</taxon>
        <taxon>Bacteroidota</taxon>
        <taxon>Flavobacteriia</taxon>
        <taxon>Flavobacteriales</taxon>
        <taxon>Flavobacteriaceae</taxon>
        <taxon>Flavobacterium</taxon>
    </lineage>
</organism>
<accession>A0A1H5YCB9</accession>
<dbReference type="AlphaFoldDB" id="A0A1H5YCB9"/>
<evidence type="ECO:0000313" key="1">
    <source>
        <dbReference type="EMBL" id="SEG21385.1"/>
    </source>
</evidence>
<evidence type="ECO:0000313" key="2">
    <source>
        <dbReference type="Proteomes" id="UP000236737"/>
    </source>
</evidence>
<dbReference type="EMBL" id="FNVP01000007">
    <property type="protein sequence ID" value="SEG21385.1"/>
    <property type="molecule type" value="Genomic_DNA"/>
</dbReference>
<name>A0A1H5YCB9_9FLAO</name>
<reference evidence="2" key="1">
    <citation type="submission" date="2016-10" db="EMBL/GenBank/DDBJ databases">
        <authorList>
            <person name="Varghese N."/>
            <person name="Submissions S."/>
        </authorList>
    </citation>
    <scope>NUCLEOTIDE SEQUENCE [LARGE SCALE GENOMIC DNA]</scope>
    <source>
        <strain evidence="2">CGMCC 1.9230</strain>
    </source>
</reference>
<gene>
    <name evidence="1" type="ORF">SAMN04488130_107177</name>
</gene>
<keyword evidence="2" id="KW-1185">Reference proteome</keyword>
<sequence length="52" mass="6027">MGDFNSELNEERIIALKKVIDDFREVSQEKPFSPSGTFNNFMHKEPLAKLID</sequence>